<name>A0A2W4QM64_9GAMM</name>
<evidence type="ECO:0000259" key="1">
    <source>
        <dbReference type="Pfam" id="PF03781"/>
    </source>
</evidence>
<organism evidence="2 3">
    <name type="scientific">Candidatus Methylumidiphilus alinenensis</name>
    <dbReference type="NCBI Taxonomy" id="2202197"/>
    <lineage>
        <taxon>Bacteria</taxon>
        <taxon>Pseudomonadati</taxon>
        <taxon>Pseudomonadota</taxon>
        <taxon>Gammaproteobacteria</taxon>
        <taxon>Methylococcales</taxon>
        <taxon>Candidatus Methylumidiphilus</taxon>
    </lineage>
</organism>
<dbReference type="Gene3D" id="3.90.1580.10">
    <property type="entry name" value="paralog of FGE (formylglycine-generating enzyme)"/>
    <property type="match status" value="1"/>
</dbReference>
<dbReference type="SUPFAM" id="SSF56436">
    <property type="entry name" value="C-type lectin-like"/>
    <property type="match status" value="1"/>
</dbReference>
<accession>A0A2W4QM64</accession>
<dbReference type="Proteomes" id="UP000249396">
    <property type="component" value="Unassembled WGS sequence"/>
</dbReference>
<dbReference type="PANTHER" id="PTHR23150:SF19">
    <property type="entry name" value="FORMYLGLYCINE-GENERATING ENZYME"/>
    <property type="match status" value="1"/>
</dbReference>
<dbReference type="Pfam" id="PF03781">
    <property type="entry name" value="FGE-sulfatase"/>
    <property type="match status" value="1"/>
</dbReference>
<dbReference type="InterPro" id="IPR016187">
    <property type="entry name" value="CTDL_fold"/>
</dbReference>
<dbReference type="AlphaFoldDB" id="A0A2W4QM64"/>
<dbReference type="PANTHER" id="PTHR23150">
    <property type="entry name" value="SULFATASE MODIFYING FACTOR 1, 2"/>
    <property type="match status" value="1"/>
</dbReference>
<dbReference type="InterPro" id="IPR005532">
    <property type="entry name" value="SUMF_dom"/>
</dbReference>
<comment type="caution">
    <text evidence="2">The sequence shown here is derived from an EMBL/GenBank/DDBJ whole genome shotgun (WGS) entry which is preliminary data.</text>
</comment>
<proteinExistence type="predicted"/>
<feature type="domain" description="Sulfatase-modifying factor enzyme-like" evidence="1">
    <location>
        <begin position="3"/>
        <end position="209"/>
    </location>
</feature>
<gene>
    <name evidence="2" type="ORF">DM484_23070</name>
</gene>
<evidence type="ECO:0000313" key="2">
    <source>
        <dbReference type="EMBL" id="PZN73231.1"/>
    </source>
</evidence>
<dbReference type="GO" id="GO:0120147">
    <property type="term" value="F:formylglycine-generating oxidase activity"/>
    <property type="evidence" value="ECO:0007669"/>
    <property type="project" value="TreeGrafter"/>
</dbReference>
<sequence length="215" mass="24947">MGFVRLCPGRFLMGSPDSEKDRYKDESPQHWVSLSAFELGQTEVTNAQYRKFKPDHPDNDDKPVAKVNWNDAQAFCEHYGYRLPTEAEWEYAARAGSTGRWPFGEDESRLNDYAWYSRNSDNKTHPVGQKQANPWGLYDMAGNVWEWVADWYGPYRADPQTDPTGPTTGDGRVLRGGAFDFVPRLLRSAFRIRYFPVIEYWNFGFRCARGPRRQP</sequence>
<reference evidence="2 3" key="1">
    <citation type="journal article" date="2018" name="Aquat. Microb. Ecol.">
        <title>Gammaproteobacterial methanotrophs dominate.</title>
        <authorList>
            <person name="Rissanen A.J."/>
            <person name="Saarenheimo J."/>
            <person name="Tiirola M."/>
            <person name="Peura S."/>
            <person name="Aalto S.L."/>
            <person name="Karvinen A."/>
            <person name="Nykanen H."/>
        </authorList>
    </citation>
    <scope>NUCLEOTIDE SEQUENCE [LARGE SCALE GENOMIC DNA]</scope>
    <source>
        <strain evidence="2">AMbin10</strain>
    </source>
</reference>
<dbReference type="InterPro" id="IPR042095">
    <property type="entry name" value="SUMF_sf"/>
</dbReference>
<dbReference type="InterPro" id="IPR051043">
    <property type="entry name" value="Sulfatase_Mod_Factor_Kinase"/>
</dbReference>
<evidence type="ECO:0000313" key="3">
    <source>
        <dbReference type="Proteomes" id="UP000249396"/>
    </source>
</evidence>
<protein>
    <submittedName>
        <fullName evidence="2">Formylglycine-generating enzyme family protein</fullName>
    </submittedName>
</protein>
<dbReference type="EMBL" id="QJPH01000463">
    <property type="protein sequence ID" value="PZN73231.1"/>
    <property type="molecule type" value="Genomic_DNA"/>
</dbReference>